<evidence type="ECO:0000256" key="1">
    <source>
        <dbReference type="SAM" id="Coils"/>
    </source>
</evidence>
<reference evidence="2" key="1">
    <citation type="submission" date="2021-09" db="EMBL/GenBank/DDBJ databases">
        <authorList>
            <consortium name="AG Swart"/>
            <person name="Singh M."/>
            <person name="Singh A."/>
            <person name="Seah K."/>
            <person name="Emmerich C."/>
        </authorList>
    </citation>
    <scope>NUCLEOTIDE SEQUENCE</scope>
    <source>
        <strain evidence="2">ATCC30299</strain>
    </source>
</reference>
<evidence type="ECO:0000313" key="3">
    <source>
        <dbReference type="Proteomes" id="UP001162131"/>
    </source>
</evidence>
<keyword evidence="1" id="KW-0175">Coiled coil</keyword>
<gene>
    <name evidence="2" type="ORF">BSTOLATCC_MIC1043</name>
</gene>
<feature type="coiled-coil region" evidence="1">
    <location>
        <begin position="14"/>
        <end position="55"/>
    </location>
</feature>
<organism evidence="2 3">
    <name type="scientific">Blepharisma stoltei</name>
    <dbReference type="NCBI Taxonomy" id="1481888"/>
    <lineage>
        <taxon>Eukaryota</taxon>
        <taxon>Sar</taxon>
        <taxon>Alveolata</taxon>
        <taxon>Ciliophora</taxon>
        <taxon>Postciliodesmatophora</taxon>
        <taxon>Heterotrichea</taxon>
        <taxon>Heterotrichida</taxon>
        <taxon>Blepharismidae</taxon>
        <taxon>Blepharisma</taxon>
    </lineage>
</organism>
<name>A0AAU9I892_9CILI</name>
<comment type="caution">
    <text evidence="2">The sequence shown here is derived from an EMBL/GenBank/DDBJ whole genome shotgun (WGS) entry which is preliminary data.</text>
</comment>
<dbReference type="Proteomes" id="UP001162131">
    <property type="component" value="Unassembled WGS sequence"/>
</dbReference>
<evidence type="ECO:0000313" key="2">
    <source>
        <dbReference type="EMBL" id="CAG9310185.1"/>
    </source>
</evidence>
<dbReference type="AlphaFoldDB" id="A0AAU9I892"/>
<accession>A0AAU9I892</accession>
<keyword evidence="3" id="KW-1185">Reference proteome</keyword>
<proteinExistence type="predicted"/>
<dbReference type="EMBL" id="CAJZBQ010000002">
    <property type="protein sequence ID" value="CAG9310185.1"/>
    <property type="molecule type" value="Genomic_DNA"/>
</dbReference>
<sequence length="66" mass="8005">MNAAIYQIQLNKERKSSEIQIQLNEKELSKYRKENIILKNEIESLKEEIDRFNGIIKNNNFKYLFQ</sequence>
<protein>
    <submittedName>
        <fullName evidence="2">Uncharacterized protein</fullName>
    </submittedName>
</protein>